<feature type="transmembrane region" description="Helical" evidence="1">
    <location>
        <begin position="77"/>
        <end position="100"/>
    </location>
</feature>
<reference evidence="2" key="2">
    <citation type="journal article" date="2021" name="PeerJ">
        <title>Extensive microbial diversity within the chicken gut microbiome revealed by metagenomics and culture.</title>
        <authorList>
            <person name="Gilroy R."/>
            <person name="Ravi A."/>
            <person name="Getino M."/>
            <person name="Pursley I."/>
            <person name="Horton D.L."/>
            <person name="Alikhan N.F."/>
            <person name="Baker D."/>
            <person name="Gharbi K."/>
            <person name="Hall N."/>
            <person name="Watson M."/>
            <person name="Adriaenssens E.M."/>
            <person name="Foster-Nyarko E."/>
            <person name="Jarju S."/>
            <person name="Secka A."/>
            <person name="Antonio M."/>
            <person name="Oren A."/>
            <person name="Chaudhuri R.R."/>
            <person name="La Ragione R."/>
            <person name="Hildebrand F."/>
            <person name="Pallen M.J."/>
        </authorList>
    </citation>
    <scope>NUCLEOTIDE SEQUENCE</scope>
    <source>
        <strain evidence="2">15467</strain>
    </source>
</reference>
<proteinExistence type="predicted"/>
<dbReference type="AlphaFoldDB" id="A0A9D9GY08"/>
<organism evidence="2 3">
    <name type="scientific">Candidatus Egerieousia excrementavium</name>
    <dbReference type="NCBI Taxonomy" id="2840778"/>
    <lineage>
        <taxon>Bacteria</taxon>
        <taxon>Pseudomonadati</taxon>
        <taxon>Bacteroidota</taxon>
        <taxon>Bacteroidia</taxon>
        <taxon>Bacteroidales</taxon>
        <taxon>Candidatus Egerieousia</taxon>
    </lineage>
</organism>
<comment type="caution">
    <text evidence="2">The sequence shown here is derived from an EMBL/GenBank/DDBJ whole genome shotgun (WGS) entry which is preliminary data.</text>
</comment>
<evidence type="ECO:0000256" key="1">
    <source>
        <dbReference type="SAM" id="Phobius"/>
    </source>
</evidence>
<keyword evidence="1" id="KW-0812">Transmembrane</keyword>
<gene>
    <name evidence="2" type="ORF">IAC68_03380</name>
</gene>
<dbReference type="EMBL" id="JADINB010000075">
    <property type="protein sequence ID" value="MBO8428959.1"/>
    <property type="molecule type" value="Genomic_DNA"/>
</dbReference>
<sequence>MEENTNNAQAGNPNGGQTVIINQAAPKKGNGIGVAGFVLALIGLIFCWVPILNWILWILGVIFSFIGVFKKPKGLSIAGLIISFIWIIIWVAVIGTIGAAL</sequence>
<name>A0A9D9GY08_9BACT</name>
<accession>A0A9D9GY08</accession>
<keyword evidence="1" id="KW-0472">Membrane</keyword>
<dbReference type="Proteomes" id="UP000823635">
    <property type="component" value="Unassembled WGS sequence"/>
</dbReference>
<evidence type="ECO:0000313" key="2">
    <source>
        <dbReference type="EMBL" id="MBO8428959.1"/>
    </source>
</evidence>
<evidence type="ECO:0000313" key="3">
    <source>
        <dbReference type="Proteomes" id="UP000823635"/>
    </source>
</evidence>
<keyword evidence="1" id="KW-1133">Transmembrane helix</keyword>
<evidence type="ECO:0008006" key="4">
    <source>
        <dbReference type="Google" id="ProtNLM"/>
    </source>
</evidence>
<reference evidence="2" key="1">
    <citation type="submission" date="2020-10" db="EMBL/GenBank/DDBJ databases">
        <authorList>
            <person name="Gilroy R."/>
        </authorList>
    </citation>
    <scope>NUCLEOTIDE SEQUENCE</scope>
    <source>
        <strain evidence="2">15467</strain>
    </source>
</reference>
<feature type="transmembrane region" description="Helical" evidence="1">
    <location>
        <begin position="32"/>
        <end position="65"/>
    </location>
</feature>
<protein>
    <recommendedName>
        <fullName evidence="4">DUF4190 domain-containing protein</fullName>
    </recommendedName>
</protein>